<dbReference type="OrthoDB" id="286107at2759"/>
<evidence type="ECO:0000313" key="2">
    <source>
        <dbReference type="EnsemblMetazoa" id="Aqu2.1.09657_001"/>
    </source>
</evidence>
<reference evidence="2" key="1">
    <citation type="submission" date="2017-05" db="UniProtKB">
        <authorList>
            <consortium name="EnsemblMetazoa"/>
        </authorList>
    </citation>
    <scope>IDENTIFICATION</scope>
</reference>
<dbReference type="STRING" id="400682.A0A1X7T5Z5"/>
<dbReference type="InParanoid" id="A0A1X7T5Z5"/>
<protein>
    <submittedName>
        <fullName evidence="2">Uncharacterized protein</fullName>
    </submittedName>
</protein>
<dbReference type="EnsemblMetazoa" id="Aqu2.1.09657_001">
    <property type="protein sequence ID" value="Aqu2.1.09657_001"/>
    <property type="gene ID" value="Aqu2.1.09657"/>
</dbReference>
<evidence type="ECO:0000256" key="1">
    <source>
        <dbReference type="ARBA" id="ARBA00008887"/>
    </source>
</evidence>
<dbReference type="PANTHER" id="PTHR46532:SF4">
    <property type="entry name" value="AAA+ ATPASE DOMAIN-CONTAINING PROTEIN"/>
    <property type="match status" value="1"/>
</dbReference>
<organism evidence="2">
    <name type="scientific">Amphimedon queenslandica</name>
    <name type="common">Sponge</name>
    <dbReference type="NCBI Taxonomy" id="400682"/>
    <lineage>
        <taxon>Eukaryota</taxon>
        <taxon>Metazoa</taxon>
        <taxon>Porifera</taxon>
        <taxon>Demospongiae</taxon>
        <taxon>Heteroscleromorpha</taxon>
        <taxon>Haplosclerida</taxon>
        <taxon>Niphatidae</taxon>
        <taxon>Amphimedon</taxon>
    </lineage>
</organism>
<dbReference type="Gene3D" id="1.20.58.1120">
    <property type="match status" value="1"/>
</dbReference>
<dbReference type="AlphaFoldDB" id="A0A1X7T5Z5"/>
<proteinExistence type="inferred from homology"/>
<dbReference type="PANTHER" id="PTHR46532">
    <property type="entry name" value="MALE FERTILITY FACTOR KL5"/>
    <property type="match status" value="1"/>
</dbReference>
<dbReference type="GO" id="GO:0005858">
    <property type="term" value="C:axonemal dynein complex"/>
    <property type="evidence" value="ECO:0007669"/>
    <property type="project" value="TreeGrafter"/>
</dbReference>
<dbReference type="GO" id="GO:0045505">
    <property type="term" value="F:dynein intermediate chain binding"/>
    <property type="evidence" value="ECO:0007669"/>
    <property type="project" value="InterPro"/>
</dbReference>
<accession>A0A1X7T5Z5</accession>
<comment type="similarity">
    <text evidence="1">Belongs to the dynein heavy chain family.</text>
</comment>
<name>A0A1X7T5Z5_AMPQE</name>
<dbReference type="InterPro" id="IPR026983">
    <property type="entry name" value="DHC"/>
</dbReference>
<sequence>MDSTNALKNAQSDKKIMAATDQAFLDVLNSLIEMTTQELNKIDRVKYETLITIHLHQRDIFNDLVRQCTLAVTTF</sequence>
<dbReference type="GO" id="GO:0051959">
    <property type="term" value="F:dynein light intermediate chain binding"/>
    <property type="evidence" value="ECO:0007669"/>
    <property type="project" value="InterPro"/>
</dbReference>
<dbReference type="GO" id="GO:0007018">
    <property type="term" value="P:microtubule-based movement"/>
    <property type="evidence" value="ECO:0007669"/>
    <property type="project" value="InterPro"/>
</dbReference>